<keyword evidence="11" id="KW-1185">Reference proteome</keyword>
<keyword evidence="5" id="KW-0653">Protein transport</keyword>
<dbReference type="Pfam" id="PF10475">
    <property type="entry name" value="Vps54_N"/>
    <property type="match status" value="1"/>
</dbReference>
<dbReference type="Gene3D" id="1.20.1280.130">
    <property type="match status" value="1"/>
</dbReference>
<keyword evidence="4" id="KW-0813">Transport</keyword>
<dbReference type="Pfam" id="PF07928">
    <property type="entry name" value="Vps54"/>
    <property type="match status" value="1"/>
</dbReference>
<keyword evidence="6" id="KW-0333">Golgi apparatus</keyword>
<dbReference type="InterPro" id="IPR019515">
    <property type="entry name" value="VPS54_N"/>
</dbReference>
<evidence type="ECO:0000313" key="10">
    <source>
        <dbReference type="EMBL" id="KAL5104744.1"/>
    </source>
</evidence>
<organism evidence="10 11">
    <name type="scientific">Taenia crassiceps</name>
    <dbReference type="NCBI Taxonomy" id="6207"/>
    <lineage>
        <taxon>Eukaryota</taxon>
        <taxon>Metazoa</taxon>
        <taxon>Spiralia</taxon>
        <taxon>Lophotrochozoa</taxon>
        <taxon>Platyhelminthes</taxon>
        <taxon>Cestoda</taxon>
        <taxon>Eucestoda</taxon>
        <taxon>Cyclophyllidea</taxon>
        <taxon>Taeniidae</taxon>
        <taxon>Taenia</taxon>
    </lineage>
</organism>
<protein>
    <recommendedName>
        <fullName evidence="3">Vacuolar protein sorting-associated protein 54</fullName>
    </recommendedName>
</protein>
<dbReference type="PANTHER" id="PTHR12965:SF0">
    <property type="entry name" value="VACUOLAR PROTEIN SORTING-ASSOCIATED PROTEIN 54"/>
    <property type="match status" value="1"/>
</dbReference>
<name>A0ABR4Q530_9CEST</name>
<comment type="caution">
    <text evidence="10">The sequence shown here is derived from an EMBL/GenBank/DDBJ whole genome shotgun (WGS) entry which is preliminary data.</text>
</comment>
<keyword evidence="7" id="KW-0175">Coiled coil</keyword>
<dbReference type="EMBL" id="JAKROA010000011">
    <property type="protein sequence ID" value="KAL5104744.1"/>
    <property type="molecule type" value="Genomic_DNA"/>
</dbReference>
<gene>
    <name evidence="10" type="ORF">TcWFU_008158</name>
</gene>
<evidence type="ECO:0000313" key="11">
    <source>
        <dbReference type="Proteomes" id="UP001651158"/>
    </source>
</evidence>
<feature type="domain" description="Vacuolar protein sorting-associated protein 54 N-terminal" evidence="9">
    <location>
        <begin position="239"/>
        <end position="368"/>
    </location>
</feature>
<dbReference type="Proteomes" id="UP001651158">
    <property type="component" value="Unassembled WGS sequence"/>
</dbReference>
<comment type="similarity">
    <text evidence="2">Belongs to the VPS54 family.</text>
</comment>
<evidence type="ECO:0000259" key="8">
    <source>
        <dbReference type="Pfam" id="PF07928"/>
    </source>
</evidence>
<feature type="domain" description="Vacuolar protein sorting-associated protein 54 C-terminal" evidence="8">
    <location>
        <begin position="687"/>
        <end position="837"/>
    </location>
</feature>
<evidence type="ECO:0000256" key="3">
    <source>
        <dbReference type="ARBA" id="ARBA00017665"/>
    </source>
</evidence>
<evidence type="ECO:0000259" key="9">
    <source>
        <dbReference type="Pfam" id="PF10475"/>
    </source>
</evidence>
<evidence type="ECO:0000256" key="7">
    <source>
        <dbReference type="ARBA" id="ARBA00023054"/>
    </source>
</evidence>
<dbReference type="InterPro" id="IPR012501">
    <property type="entry name" value="Vps54_C"/>
</dbReference>
<comment type="subcellular location">
    <subcellularLocation>
        <location evidence="1">Golgi apparatus</location>
        <location evidence="1">trans-Golgi network</location>
    </subcellularLocation>
</comment>
<evidence type="ECO:0000256" key="1">
    <source>
        <dbReference type="ARBA" id="ARBA00004601"/>
    </source>
</evidence>
<evidence type="ECO:0000256" key="6">
    <source>
        <dbReference type="ARBA" id="ARBA00023034"/>
    </source>
</evidence>
<sequence length="952" mass="106917">MEGKWECESCCDRNSKCVEASEHVMQRFSSQEDLVRHIMHHHLSKKIEHGRTVFICTCGPSGICNKTNSLHSHLREPVSFDSEYDYERHLVTKHIISNTKSSAPPRFKRLSVLSPPKHAWMQYDSVVNMAAVLNDPSDRQLDIFSRYWGDAFEREPVPPLRIPAVNEEHFFSYLNLLAKRKVPINSQRTPKNPPSCQPNPLELEEAKVYCSPDFNLSSSKTFNSVIPLYRRGLCQNLIGVFTQQSDQLSQYLDAVELAIVNHVSERSPAFFEAVRAHDVIKDQLSQTISELNAVRTRLTEVDAIYCRGAGQVARLVRRRENLKILLAKLKVISSVHATQPTIQSLLKSNDFCSVLDLITNTRESLHAMNKSGNGDGDGRGGEIVCLRHLDAQLTEIAKFVNTMISTEFESALRSFLASPPNEAVDGGVFEVLIPSVLGLIRVGQTGFVSTIEKEVQKALNDALRSLHGLLQSGENGYAQESTSRNPSIDSTEKEPFHVWLSNLRTGCLAVEQVLLRLKTVVESIASAVTEYGEQLRCIYWKFAERSQREIAARINAYLRQSRVLNRPLPSSEDFVAFAELIEDFHERVVASAWHCYRPDLPLASQSTVLRNLVATEAVLLIQSFHEDRCKTLVQTLDKEKWGPAEKGLDPSLAGLLSHLIVHHELKKLDIEEKAHGVTDGTKLVFQNETYVVVETIFTVIPLLLDYLRLSEQLASWPSLLRDIKVNLAQFLTLLNSKSCELVIGGGACQSVGLKRIYARNVALVVRSLEYVLELVPIVQIFFERIQLKSLQGRRGSLNTATKRIEASRLLDPFTAVEHSIRLNISTVVDKLTNLLAARIARVMQSWKPQPPTPTAEMRLVFKTVSKLTESTGGILSPEMLTNLLLRVHVEFKASLRNRLTDLSLFPDGGPKQGLVNSELVIYMKFLCGLTPTLAQYTDECDDIWPSRTGAED</sequence>
<evidence type="ECO:0000256" key="5">
    <source>
        <dbReference type="ARBA" id="ARBA00022927"/>
    </source>
</evidence>
<evidence type="ECO:0000256" key="4">
    <source>
        <dbReference type="ARBA" id="ARBA00022448"/>
    </source>
</evidence>
<dbReference type="InterPro" id="IPR039745">
    <property type="entry name" value="Vps54"/>
</dbReference>
<accession>A0ABR4Q530</accession>
<evidence type="ECO:0000256" key="2">
    <source>
        <dbReference type="ARBA" id="ARBA00009150"/>
    </source>
</evidence>
<reference evidence="10 11" key="1">
    <citation type="journal article" date="2022" name="Front. Cell. Infect. Microbiol.">
        <title>The Genomes of Two Strains of Taenia crassiceps the Animal Model for the Study of Human Cysticercosis.</title>
        <authorList>
            <person name="Bobes R.J."/>
            <person name="Estrada K."/>
            <person name="Rios-Valencia D.G."/>
            <person name="Calderon-Gallegos A."/>
            <person name="de la Torre P."/>
            <person name="Carrero J.C."/>
            <person name="Sanchez-Flores A."/>
            <person name="Laclette J.P."/>
        </authorList>
    </citation>
    <scope>NUCLEOTIDE SEQUENCE [LARGE SCALE GENOMIC DNA]</scope>
    <source>
        <strain evidence="10">WFUcys</strain>
    </source>
</reference>
<proteinExistence type="inferred from homology"/>
<dbReference type="PANTHER" id="PTHR12965">
    <property type="entry name" value="VACUOLAR PROTEIN SORTING 54"/>
    <property type="match status" value="1"/>
</dbReference>